<keyword evidence="2 5" id="KW-0238">DNA-binding</keyword>
<evidence type="ECO:0000256" key="5">
    <source>
        <dbReference type="PROSITE-ProRule" id="PRU00108"/>
    </source>
</evidence>
<dbReference type="PANTHER" id="PTHR24329:SF543">
    <property type="entry name" value="FI01017P-RELATED"/>
    <property type="match status" value="1"/>
</dbReference>
<dbReference type="Gene3D" id="1.10.10.60">
    <property type="entry name" value="Homeodomain-like"/>
    <property type="match status" value="1"/>
</dbReference>
<evidence type="ECO:0000256" key="6">
    <source>
        <dbReference type="RuleBase" id="RU000682"/>
    </source>
</evidence>
<dbReference type="CDD" id="cd00086">
    <property type="entry name" value="homeodomain"/>
    <property type="match status" value="1"/>
</dbReference>
<organism evidence="9 10">
    <name type="scientific">Toxocara canis</name>
    <name type="common">Canine roundworm</name>
    <dbReference type="NCBI Taxonomy" id="6265"/>
    <lineage>
        <taxon>Eukaryota</taxon>
        <taxon>Metazoa</taxon>
        <taxon>Ecdysozoa</taxon>
        <taxon>Nematoda</taxon>
        <taxon>Chromadorea</taxon>
        <taxon>Rhabditida</taxon>
        <taxon>Spirurina</taxon>
        <taxon>Ascaridomorpha</taxon>
        <taxon>Ascaridoidea</taxon>
        <taxon>Toxocaridae</taxon>
        <taxon>Toxocara</taxon>
    </lineage>
</organism>
<keyword evidence="9" id="KW-1185">Reference proteome</keyword>
<keyword evidence="4 5" id="KW-0539">Nucleus</keyword>
<evidence type="ECO:0000313" key="10">
    <source>
        <dbReference type="WBParaSite" id="TCNE_0000939301-mRNA-1"/>
    </source>
</evidence>
<dbReference type="GO" id="GO:0005634">
    <property type="term" value="C:nucleus"/>
    <property type="evidence" value="ECO:0007669"/>
    <property type="project" value="UniProtKB-SubCell"/>
</dbReference>
<dbReference type="InterPro" id="IPR050649">
    <property type="entry name" value="Paired_Homeobox_TFs"/>
</dbReference>
<evidence type="ECO:0000256" key="7">
    <source>
        <dbReference type="SAM" id="MobiDB-lite"/>
    </source>
</evidence>
<keyword evidence="3 5" id="KW-0371">Homeobox</keyword>
<sequence>LDELETAFQRSHYPDVFAREELALKIHLTEARIQNAFHCPSRKFQVWFQNRRAKWRKAEKIIRQADHATNRSSSRSAGDEKPAETVAPISQFCSIRTLTNS</sequence>
<evidence type="ECO:0000256" key="3">
    <source>
        <dbReference type="ARBA" id="ARBA00023155"/>
    </source>
</evidence>
<accession>A0A183ULM3</accession>
<proteinExistence type="predicted"/>
<dbReference type="WBParaSite" id="TCNE_0000939301-mRNA-1">
    <property type="protein sequence ID" value="TCNE_0000939301-mRNA-1"/>
    <property type="gene ID" value="TCNE_0000939301"/>
</dbReference>
<evidence type="ECO:0000256" key="2">
    <source>
        <dbReference type="ARBA" id="ARBA00023125"/>
    </source>
</evidence>
<evidence type="ECO:0000256" key="1">
    <source>
        <dbReference type="ARBA" id="ARBA00004123"/>
    </source>
</evidence>
<dbReference type="SUPFAM" id="SSF46689">
    <property type="entry name" value="Homeodomain-like"/>
    <property type="match status" value="1"/>
</dbReference>
<dbReference type="FunFam" id="1.10.10.60:FF:000679">
    <property type="entry name" value="Homeobox protein aristaless"/>
    <property type="match status" value="1"/>
</dbReference>
<evidence type="ECO:0000259" key="8">
    <source>
        <dbReference type="PROSITE" id="PS50071"/>
    </source>
</evidence>
<feature type="DNA-binding region" description="Homeobox" evidence="5">
    <location>
        <begin position="3"/>
        <end position="59"/>
    </location>
</feature>
<dbReference type="AlphaFoldDB" id="A0A183ULM3"/>
<name>A0A183ULM3_TOXCA</name>
<dbReference type="InterPro" id="IPR001356">
    <property type="entry name" value="HD"/>
</dbReference>
<feature type="region of interest" description="Disordered" evidence="7">
    <location>
        <begin position="63"/>
        <end position="85"/>
    </location>
</feature>
<feature type="domain" description="Homeobox" evidence="8">
    <location>
        <begin position="1"/>
        <end position="58"/>
    </location>
</feature>
<dbReference type="Proteomes" id="UP000050794">
    <property type="component" value="Unassembled WGS sequence"/>
</dbReference>
<dbReference type="GO" id="GO:0000981">
    <property type="term" value="F:DNA-binding transcription factor activity, RNA polymerase II-specific"/>
    <property type="evidence" value="ECO:0007669"/>
    <property type="project" value="TreeGrafter"/>
</dbReference>
<comment type="subcellular location">
    <subcellularLocation>
        <location evidence="1 5 6">Nucleus</location>
    </subcellularLocation>
</comment>
<dbReference type="PROSITE" id="PS50071">
    <property type="entry name" value="HOMEOBOX_2"/>
    <property type="match status" value="1"/>
</dbReference>
<dbReference type="Pfam" id="PF00046">
    <property type="entry name" value="Homeodomain"/>
    <property type="match status" value="1"/>
</dbReference>
<dbReference type="PANTHER" id="PTHR24329">
    <property type="entry name" value="HOMEOBOX PROTEIN ARISTALESS"/>
    <property type="match status" value="1"/>
</dbReference>
<protein>
    <submittedName>
        <fullName evidence="10">Homeobox domain-containing protein</fullName>
    </submittedName>
</protein>
<dbReference type="GO" id="GO:0030182">
    <property type="term" value="P:neuron differentiation"/>
    <property type="evidence" value="ECO:0007669"/>
    <property type="project" value="UniProtKB-ARBA"/>
</dbReference>
<dbReference type="GO" id="GO:0000977">
    <property type="term" value="F:RNA polymerase II transcription regulatory region sequence-specific DNA binding"/>
    <property type="evidence" value="ECO:0007669"/>
    <property type="project" value="TreeGrafter"/>
</dbReference>
<evidence type="ECO:0000313" key="9">
    <source>
        <dbReference type="Proteomes" id="UP000050794"/>
    </source>
</evidence>
<evidence type="ECO:0000256" key="4">
    <source>
        <dbReference type="ARBA" id="ARBA00023242"/>
    </source>
</evidence>
<dbReference type="SMART" id="SM00389">
    <property type="entry name" value="HOX"/>
    <property type="match status" value="1"/>
</dbReference>
<dbReference type="InterPro" id="IPR009057">
    <property type="entry name" value="Homeodomain-like_sf"/>
</dbReference>
<reference evidence="10" key="1">
    <citation type="submission" date="2016-06" db="UniProtKB">
        <authorList>
            <consortium name="WormBaseParasite"/>
        </authorList>
    </citation>
    <scope>IDENTIFICATION</scope>
</reference>